<comment type="caution">
    <text evidence="6">The sequence shown here is derived from an EMBL/GenBank/DDBJ whole genome shotgun (WGS) entry which is preliminary data.</text>
</comment>
<dbReference type="AlphaFoldDB" id="A0A921GCV8"/>
<dbReference type="PANTHER" id="PTHR46743">
    <property type="entry name" value="TEICHOIC ACIDS EXPORT ATP-BINDING PROTEIN TAGH"/>
    <property type="match status" value="1"/>
</dbReference>
<feature type="domain" description="ABC transporter" evidence="5">
    <location>
        <begin position="26"/>
        <end position="248"/>
    </location>
</feature>
<evidence type="ECO:0000256" key="2">
    <source>
        <dbReference type="ARBA" id="ARBA00022448"/>
    </source>
</evidence>
<dbReference type="InterPro" id="IPR050683">
    <property type="entry name" value="Bact_Polysacc_Export_ATP-bd"/>
</dbReference>
<evidence type="ECO:0000256" key="3">
    <source>
        <dbReference type="ARBA" id="ARBA00022741"/>
    </source>
</evidence>
<reference evidence="6" key="1">
    <citation type="journal article" date="2021" name="PeerJ">
        <title>Extensive microbial diversity within the chicken gut microbiome revealed by metagenomics and culture.</title>
        <authorList>
            <person name="Gilroy R."/>
            <person name="Ravi A."/>
            <person name="Getino M."/>
            <person name="Pursley I."/>
            <person name="Horton D.L."/>
            <person name="Alikhan N.F."/>
            <person name="Baker D."/>
            <person name="Gharbi K."/>
            <person name="Hall N."/>
            <person name="Watson M."/>
            <person name="Adriaenssens E.M."/>
            <person name="Foster-Nyarko E."/>
            <person name="Jarju S."/>
            <person name="Secka A."/>
            <person name="Antonio M."/>
            <person name="Oren A."/>
            <person name="Chaudhuri R.R."/>
            <person name="La Ragione R."/>
            <person name="Hildebrand F."/>
            <person name="Pallen M.J."/>
        </authorList>
    </citation>
    <scope>NUCLEOTIDE SEQUENCE</scope>
    <source>
        <strain evidence="6">CHK193-16274</strain>
    </source>
</reference>
<evidence type="ECO:0000256" key="4">
    <source>
        <dbReference type="ARBA" id="ARBA00022840"/>
    </source>
</evidence>
<dbReference type="Pfam" id="PF00005">
    <property type="entry name" value="ABC_tran"/>
    <property type="match status" value="1"/>
</dbReference>
<keyword evidence="2" id="KW-0813">Transport</keyword>
<accession>A0A921GCV8</accession>
<dbReference type="GO" id="GO:0140359">
    <property type="term" value="F:ABC-type transporter activity"/>
    <property type="evidence" value="ECO:0007669"/>
    <property type="project" value="InterPro"/>
</dbReference>
<dbReference type="EMBL" id="DYWV01000377">
    <property type="protein sequence ID" value="HJF41458.1"/>
    <property type="molecule type" value="Genomic_DNA"/>
</dbReference>
<proteinExistence type="inferred from homology"/>
<dbReference type="PANTHER" id="PTHR46743:SF2">
    <property type="entry name" value="TEICHOIC ACIDS EXPORT ATP-BINDING PROTEIN TAGH"/>
    <property type="match status" value="1"/>
</dbReference>
<dbReference type="InterPro" id="IPR015860">
    <property type="entry name" value="ABC_transpr_TagH-like"/>
</dbReference>
<dbReference type="GO" id="GO:0005524">
    <property type="term" value="F:ATP binding"/>
    <property type="evidence" value="ECO:0007669"/>
    <property type="project" value="UniProtKB-KW"/>
</dbReference>
<dbReference type="InterPro" id="IPR027417">
    <property type="entry name" value="P-loop_NTPase"/>
</dbReference>
<dbReference type="InterPro" id="IPR003439">
    <property type="entry name" value="ABC_transporter-like_ATP-bd"/>
</dbReference>
<evidence type="ECO:0000259" key="5">
    <source>
        <dbReference type="PROSITE" id="PS50893"/>
    </source>
</evidence>
<organism evidence="6 7">
    <name type="scientific">Thomasclavelia spiroformis</name>
    <dbReference type="NCBI Taxonomy" id="29348"/>
    <lineage>
        <taxon>Bacteria</taxon>
        <taxon>Bacillati</taxon>
        <taxon>Bacillota</taxon>
        <taxon>Erysipelotrichia</taxon>
        <taxon>Erysipelotrichales</taxon>
        <taxon>Coprobacillaceae</taxon>
        <taxon>Thomasclavelia</taxon>
    </lineage>
</organism>
<dbReference type="CDD" id="cd03220">
    <property type="entry name" value="ABC_KpsT_Wzt"/>
    <property type="match status" value="1"/>
</dbReference>
<dbReference type="CDD" id="cd10147">
    <property type="entry name" value="Wzt_C-like"/>
    <property type="match status" value="1"/>
</dbReference>
<evidence type="ECO:0000313" key="7">
    <source>
        <dbReference type="Proteomes" id="UP000749320"/>
    </source>
</evidence>
<dbReference type="InterPro" id="IPR003593">
    <property type="entry name" value="AAA+_ATPase"/>
</dbReference>
<dbReference type="InterPro" id="IPR029439">
    <property type="entry name" value="Wzt_C"/>
</dbReference>
<keyword evidence="3" id="KW-0547">Nucleotide-binding</keyword>
<dbReference type="Pfam" id="PF14524">
    <property type="entry name" value="Wzt_C"/>
    <property type="match status" value="1"/>
</dbReference>
<gene>
    <name evidence="6" type="ORF">K8V91_11090</name>
</gene>
<evidence type="ECO:0000256" key="1">
    <source>
        <dbReference type="ARBA" id="ARBA00005417"/>
    </source>
</evidence>
<dbReference type="GO" id="GO:0016020">
    <property type="term" value="C:membrane"/>
    <property type="evidence" value="ECO:0007669"/>
    <property type="project" value="InterPro"/>
</dbReference>
<dbReference type="Gene3D" id="3.40.50.300">
    <property type="entry name" value="P-loop containing nucleotide triphosphate hydrolases"/>
    <property type="match status" value="1"/>
</dbReference>
<comment type="similarity">
    <text evidence="1">Belongs to the ABC transporter superfamily.</text>
</comment>
<dbReference type="GO" id="GO:0016887">
    <property type="term" value="F:ATP hydrolysis activity"/>
    <property type="evidence" value="ECO:0007669"/>
    <property type="project" value="InterPro"/>
</dbReference>
<sequence length="413" mass="46866">MVSGNSIEVYDVVKKFRVYLDKGKTLKELALFSKRRKFQERQVLNGLTFKVKQGEAVGLIGHNGCGKSTTLKLLTRIMYPDSGTIKMKGRVSSLIELGAGFHPDMSGRENIYINASIFGLNRKEIEARLNQIIAFSELEEFIDNPVRTYSSGMYMRLAFSIAINVDADILLIDEILAVGDSNFQTKCFNKLMEVKKAGTTIVIVSHSLGQIEQICDKTIWIHDGVVRACGRGREIHPQYLDFMGKKRQEIISKEAEFEERPQEDKKIEKEKRWGNGEARIKNVYSIDSNGISKNVFKTEEGMTLVLEYAVNIPIKNAVFGIGFFREDGIQCYGTNTKIERMDNLSLIEDGTLKVVFPHLDLLPGKYSIDIAIQKNQGEPLDYFKEAYGIEIFSDIDDVGVARLEHRWIFEEMS</sequence>
<dbReference type="Gene3D" id="2.70.50.60">
    <property type="entry name" value="abc- transporter (atp binding component) like domain"/>
    <property type="match status" value="1"/>
</dbReference>
<name>A0A921GCV8_9FIRM</name>
<evidence type="ECO:0000313" key="6">
    <source>
        <dbReference type="EMBL" id="HJF41458.1"/>
    </source>
</evidence>
<dbReference type="SUPFAM" id="SSF52540">
    <property type="entry name" value="P-loop containing nucleoside triphosphate hydrolases"/>
    <property type="match status" value="1"/>
</dbReference>
<dbReference type="Proteomes" id="UP000749320">
    <property type="component" value="Unassembled WGS sequence"/>
</dbReference>
<dbReference type="PROSITE" id="PS50893">
    <property type="entry name" value="ABC_TRANSPORTER_2"/>
    <property type="match status" value="1"/>
</dbReference>
<protein>
    <submittedName>
        <fullName evidence="6">ABC transporter ATP-binding protein</fullName>
    </submittedName>
</protein>
<keyword evidence="4 6" id="KW-0067">ATP-binding</keyword>
<reference evidence="6" key="2">
    <citation type="submission" date="2021-09" db="EMBL/GenBank/DDBJ databases">
        <authorList>
            <person name="Gilroy R."/>
        </authorList>
    </citation>
    <scope>NUCLEOTIDE SEQUENCE</scope>
    <source>
        <strain evidence="6">CHK193-16274</strain>
    </source>
</reference>
<dbReference type="SMART" id="SM00382">
    <property type="entry name" value="AAA"/>
    <property type="match status" value="1"/>
</dbReference>